<gene>
    <name evidence="1" type="ORF">Tci_839624</name>
</gene>
<dbReference type="SUPFAM" id="SSF52047">
    <property type="entry name" value="RNI-like"/>
    <property type="match status" value="1"/>
</dbReference>
<name>A0A699QK78_TANCI</name>
<organism evidence="1">
    <name type="scientific">Tanacetum cinerariifolium</name>
    <name type="common">Dalmatian daisy</name>
    <name type="synonym">Chrysanthemum cinerariifolium</name>
    <dbReference type="NCBI Taxonomy" id="118510"/>
    <lineage>
        <taxon>Eukaryota</taxon>
        <taxon>Viridiplantae</taxon>
        <taxon>Streptophyta</taxon>
        <taxon>Embryophyta</taxon>
        <taxon>Tracheophyta</taxon>
        <taxon>Spermatophyta</taxon>
        <taxon>Magnoliopsida</taxon>
        <taxon>eudicotyledons</taxon>
        <taxon>Gunneridae</taxon>
        <taxon>Pentapetalae</taxon>
        <taxon>asterids</taxon>
        <taxon>campanulids</taxon>
        <taxon>Asterales</taxon>
        <taxon>Asteraceae</taxon>
        <taxon>Asteroideae</taxon>
        <taxon>Anthemideae</taxon>
        <taxon>Anthemidinae</taxon>
        <taxon>Tanacetum</taxon>
    </lineage>
</organism>
<dbReference type="InterPro" id="IPR006553">
    <property type="entry name" value="Leu-rich_rpt_Cys-con_subtyp"/>
</dbReference>
<dbReference type="InterPro" id="IPR001611">
    <property type="entry name" value="Leu-rich_rpt"/>
</dbReference>
<accession>A0A699QK78</accession>
<dbReference type="InterPro" id="IPR050648">
    <property type="entry name" value="F-box_LRR-repeat"/>
</dbReference>
<dbReference type="GO" id="GO:0005737">
    <property type="term" value="C:cytoplasm"/>
    <property type="evidence" value="ECO:0007669"/>
    <property type="project" value="TreeGrafter"/>
</dbReference>
<dbReference type="InterPro" id="IPR032675">
    <property type="entry name" value="LRR_dom_sf"/>
</dbReference>
<dbReference type="PANTHER" id="PTHR13382">
    <property type="entry name" value="MITOCHONDRIAL ATP SYNTHASE COUPLING FACTOR B"/>
    <property type="match status" value="1"/>
</dbReference>
<comment type="caution">
    <text evidence="1">The sequence shown here is derived from an EMBL/GenBank/DDBJ whole genome shotgun (WGS) entry which is preliminary data.</text>
</comment>
<reference evidence="1" key="1">
    <citation type="journal article" date="2019" name="Sci. Rep.">
        <title>Draft genome of Tanacetum cinerariifolium, the natural source of mosquito coil.</title>
        <authorList>
            <person name="Yamashiro T."/>
            <person name="Shiraishi A."/>
            <person name="Satake H."/>
            <person name="Nakayama K."/>
        </authorList>
    </citation>
    <scope>NUCLEOTIDE SEQUENCE</scope>
</reference>
<dbReference type="Gene3D" id="3.80.10.10">
    <property type="entry name" value="Ribonuclease Inhibitor"/>
    <property type="match status" value="1"/>
</dbReference>
<dbReference type="Pfam" id="PF00560">
    <property type="entry name" value="LRR_1"/>
    <property type="match status" value="1"/>
</dbReference>
<evidence type="ECO:0000313" key="1">
    <source>
        <dbReference type="EMBL" id="GFC67654.1"/>
    </source>
</evidence>
<protein>
    <submittedName>
        <fullName evidence="1">Uncharacterized protein</fullName>
    </submittedName>
</protein>
<dbReference type="SMART" id="SM00367">
    <property type="entry name" value="LRR_CC"/>
    <property type="match status" value="2"/>
</dbReference>
<sequence length="90" mass="10086">MMERLWFFRYHRCWKTAIGSALSSLQLLDVSYCKKLSEGLSAVAEGCHGLKSLHLTGCHFVTDKLLESISENRHSLQELGLQGCTNITDA</sequence>
<dbReference type="AlphaFoldDB" id="A0A699QK78"/>
<dbReference type="EMBL" id="BKCJ011016454">
    <property type="protein sequence ID" value="GFC67654.1"/>
    <property type="molecule type" value="Genomic_DNA"/>
</dbReference>
<proteinExistence type="predicted"/>